<feature type="transmembrane region" description="Helical" evidence="1">
    <location>
        <begin position="38"/>
        <end position="58"/>
    </location>
</feature>
<feature type="transmembrane region" description="Helical" evidence="1">
    <location>
        <begin position="64"/>
        <end position="83"/>
    </location>
</feature>
<feature type="transmembrane region" description="Helical" evidence="1">
    <location>
        <begin position="164"/>
        <end position="185"/>
    </location>
</feature>
<evidence type="ECO:0000313" key="3">
    <source>
        <dbReference type="EMBL" id="MFC5863111.1"/>
    </source>
</evidence>
<dbReference type="Proteomes" id="UP001596091">
    <property type="component" value="Unassembled WGS sequence"/>
</dbReference>
<gene>
    <name evidence="3" type="ORF">ACFPT7_12465</name>
</gene>
<dbReference type="InterPro" id="IPR003675">
    <property type="entry name" value="Rce1/LyrA-like_dom"/>
</dbReference>
<keyword evidence="1" id="KW-0812">Transmembrane</keyword>
<evidence type="ECO:0000256" key="1">
    <source>
        <dbReference type="SAM" id="Phobius"/>
    </source>
</evidence>
<keyword evidence="1" id="KW-0472">Membrane</keyword>
<feature type="domain" description="CAAX prenyl protease 2/Lysostaphin resistance protein A-like" evidence="2">
    <location>
        <begin position="190"/>
        <end position="286"/>
    </location>
</feature>
<feature type="transmembrane region" description="Helical" evidence="1">
    <location>
        <begin position="224"/>
        <end position="242"/>
    </location>
</feature>
<feature type="transmembrane region" description="Helical" evidence="1">
    <location>
        <begin position="191"/>
        <end position="212"/>
    </location>
</feature>
<sequence length="293" mass="33802">MEYLTVPIILAALVTLAPYFAIAFWGNSVTRSVQRWPILLRVLLPAVLCIPYLLVSISAERFQWQWLALYAVLPVAIAFLLTQARGIDVHKRGNWRDWLVLVPLGLAVDLRWFEAAWPAHLAVFNKIILLDAGMYGFIVLRELEGVGADLRIRLRDLWPGLREFLFYTPIAITLGLSMGFLHWHAVWSTPWWFAGAWIFTFLFIAVPEELFFRGWMQNLMERRIGRLPALLLTSILFGLSHWNKRTTGFNWQYVALAALAGIFYGRAWRQNRRVAASAITHATVDTVWSIWLH</sequence>
<organism evidence="3 4">
    <name type="scientific">Acidicapsa dinghuensis</name>
    <dbReference type="NCBI Taxonomy" id="2218256"/>
    <lineage>
        <taxon>Bacteria</taxon>
        <taxon>Pseudomonadati</taxon>
        <taxon>Acidobacteriota</taxon>
        <taxon>Terriglobia</taxon>
        <taxon>Terriglobales</taxon>
        <taxon>Acidobacteriaceae</taxon>
        <taxon>Acidicapsa</taxon>
    </lineage>
</organism>
<protein>
    <submittedName>
        <fullName evidence="3">Type II CAAX prenyl endopeptidase Rce1 family protein</fullName>
    </submittedName>
</protein>
<feature type="transmembrane region" description="Helical" evidence="1">
    <location>
        <begin position="6"/>
        <end position="26"/>
    </location>
</feature>
<evidence type="ECO:0000259" key="2">
    <source>
        <dbReference type="Pfam" id="PF02517"/>
    </source>
</evidence>
<dbReference type="RefSeq" id="WP_263339538.1">
    <property type="nucleotide sequence ID" value="NZ_JAGSYH010000005.1"/>
</dbReference>
<keyword evidence="1" id="KW-1133">Transmembrane helix</keyword>
<proteinExistence type="predicted"/>
<accession>A0ABW1EFQ0</accession>
<name>A0ABW1EFQ0_9BACT</name>
<reference evidence="4" key="1">
    <citation type="journal article" date="2019" name="Int. J. Syst. Evol. Microbiol.">
        <title>The Global Catalogue of Microorganisms (GCM) 10K type strain sequencing project: providing services to taxonomists for standard genome sequencing and annotation.</title>
        <authorList>
            <consortium name="The Broad Institute Genomics Platform"/>
            <consortium name="The Broad Institute Genome Sequencing Center for Infectious Disease"/>
            <person name="Wu L."/>
            <person name="Ma J."/>
        </authorList>
    </citation>
    <scope>NUCLEOTIDE SEQUENCE [LARGE SCALE GENOMIC DNA]</scope>
    <source>
        <strain evidence="4">JCM 4087</strain>
    </source>
</reference>
<feature type="transmembrane region" description="Helical" evidence="1">
    <location>
        <begin position="248"/>
        <end position="265"/>
    </location>
</feature>
<comment type="caution">
    <text evidence="3">The sequence shown here is derived from an EMBL/GenBank/DDBJ whole genome shotgun (WGS) entry which is preliminary data.</text>
</comment>
<dbReference type="Pfam" id="PF02517">
    <property type="entry name" value="Rce1-like"/>
    <property type="match status" value="1"/>
</dbReference>
<keyword evidence="4" id="KW-1185">Reference proteome</keyword>
<evidence type="ECO:0000313" key="4">
    <source>
        <dbReference type="Proteomes" id="UP001596091"/>
    </source>
</evidence>
<dbReference type="EMBL" id="JBHSPH010000003">
    <property type="protein sequence ID" value="MFC5863111.1"/>
    <property type="molecule type" value="Genomic_DNA"/>
</dbReference>